<protein>
    <recommendedName>
        <fullName evidence="2">Potassium channel domain-containing protein</fullName>
    </recommendedName>
</protein>
<reference evidence="3" key="2">
    <citation type="submission" date="2024-10" db="UniProtKB">
        <authorList>
            <consortium name="EnsemblProtists"/>
        </authorList>
    </citation>
    <scope>IDENTIFICATION</scope>
</reference>
<organism evidence="3 4">
    <name type="scientific">Emiliania huxleyi (strain CCMP1516)</name>
    <dbReference type="NCBI Taxonomy" id="280463"/>
    <lineage>
        <taxon>Eukaryota</taxon>
        <taxon>Haptista</taxon>
        <taxon>Haptophyta</taxon>
        <taxon>Prymnesiophyceae</taxon>
        <taxon>Isochrysidales</taxon>
        <taxon>Noelaerhabdaceae</taxon>
        <taxon>Emiliania</taxon>
    </lineage>
</organism>
<dbReference type="RefSeq" id="XP_005783861.1">
    <property type="nucleotide sequence ID" value="XM_005783804.1"/>
</dbReference>
<keyword evidence="1" id="KW-0812">Transmembrane</keyword>
<keyword evidence="1" id="KW-0472">Membrane</keyword>
<reference evidence="4" key="1">
    <citation type="journal article" date="2013" name="Nature">
        <title>Pan genome of the phytoplankton Emiliania underpins its global distribution.</title>
        <authorList>
            <person name="Read B.A."/>
            <person name="Kegel J."/>
            <person name="Klute M.J."/>
            <person name="Kuo A."/>
            <person name="Lefebvre S.C."/>
            <person name="Maumus F."/>
            <person name="Mayer C."/>
            <person name="Miller J."/>
            <person name="Monier A."/>
            <person name="Salamov A."/>
            <person name="Young J."/>
            <person name="Aguilar M."/>
            <person name="Claverie J.M."/>
            <person name="Frickenhaus S."/>
            <person name="Gonzalez K."/>
            <person name="Herman E.K."/>
            <person name="Lin Y.C."/>
            <person name="Napier J."/>
            <person name="Ogata H."/>
            <person name="Sarno A.F."/>
            <person name="Shmutz J."/>
            <person name="Schroeder D."/>
            <person name="de Vargas C."/>
            <person name="Verret F."/>
            <person name="von Dassow P."/>
            <person name="Valentin K."/>
            <person name="Van de Peer Y."/>
            <person name="Wheeler G."/>
            <person name="Dacks J.B."/>
            <person name="Delwiche C.F."/>
            <person name="Dyhrman S.T."/>
            <person name="Glockner G."/>
            <person name="John U."/>
            <person name="Richards T."/>
            <person name="Worden A.Z."/>
            <person name="Zhang X."/>
            <person name="Grigoriev I.V."/>
            <person name="Allen A.E."/>
            <person name="Bidle K."/>
            <person name="Borodovsky M."/>
            <person name="Bowler C."/>
            <person name="Brownlee C."/>
            <person name="Cock J.M."/>
            <person name="Elias M."/>
            <person name="Gladyshev V.N."/>
            <person name="Groth M."/>
            <person name="Guda C."/>
            <person name="Hadaegh A."/>
            <person name="Iglesias-Rodriguez M.D."/>
            <person name="Jenkins J."/>
            <person name="Jones B.M."/>
            <person name="Lawson T."/>
            <person name="Leese F."/>
            <person name="Lindquist E."/>
            <person name="Lobanov A."/>
            <person name="Lomsadze A."/>
            <person name="Malik S.B."/>
            <person name="Marsh M.E."/>
            <person name="Mackinder L."/>
            <person name="Mock T."/>
            <person name="Mueller-Roeber B."/>
            <person name="Pagarete A."/>
            <person name="Parker M."/>
            <person name="Probert I."/>
            <person name="Quesneville H."/>
            <person name="Raines C."/>
            <person name="Rensing S.A."/>
            <person name="Riano-Pachon D.M."/>
            <person name="Richier S."/>
            <person name="Rokitta S."/>
            <person name="Shiraiwa Y."/>
            <person name="Soanes D.M."/>
            <person name="van der Giezen M."/>
            <person name="Wahlund T.M."/>
            <person name="Williams B."/>
            <person name="Wilson W."/>
            <person name="Wolfe G."/>
            <person name="Wurch L.L."/>
        </authorList>
    </citation>
    <scope>NUCLEOTIDE SEQUENCE</scope>
</reference>
<name>A0A0D3K6P7_EMIH1</name>
<dbReference type="InterPro" id="IPR013099">
    <property type="entry name" value="K_chnl_dom"/>
</dbReference>
<dbReference type="Gene3D" id="1.10.287.70">
    <property type="match status" value="1"/>
</dbReference>
<dbReference type="PaxDb" id="2903-EOD31432"/>
<evidence type="ECO:0000313" key="3">
    <source>
        <dbReference type="EnsemblProtists" id="EOD31432"/>
    </source>
</evidence>
<evidence type="ECO:0000259" key="2">
    <source>
        <dbReference type="Pfam" id="PF07885"/>
    </source>
</evidence>
<evidence type="ECO:0000313" key="4">
    <source>
        <dbReference type="Proteomes" id="UP000013827"/>
    </source>
</evidence>
<evidence type="ECO:0000256" key="1">
    <source>
        <dbReference type="SAM" id="Phobius"/>
    </source>
</evidence>
<keyword evidence="4" id="KW-1185">Reference proteome</keyword>
<proteinExistence type="predicted"/>
<dbReference type="GeneID" id="17276708"/>
<dbReference type="SUPFAM" id="SSF81324">
    <property type="entry name" value="Voltage-gated potassium channels"/>
    <property type="match status" value="1"/>
</dbReference>
<feature type="transmembrane region" description="Helical" evidence="1">
    <location>
        <begin position="14"/>
        <end position="37"/>
    </location>
</feature>
<dbReference type="EnsemblProtists" id="EOD31432">
    <property type="protein sequence ID" value="EOD31432"/>
    <property type="gene ID" value="EMIHUDRAFT_253547"/>
</dbReference>
<feature type="transmembrane region" description="Helical" evidence="1">
    <location>
        <begin position="44"/>
        <end position="59"/>
    </location>
</feature>
<dbReference type="Pfam" id="PF07885">
    <property type="entry name" value="Ion_trans_2"/>
    <property type="match status" value="1"/>
</dbReference>
<dbReference type="Proteomes" id="UP000013827">
    <property type="component" value="Unassembled WGS sequence"/>
</dbReference>
<accession>A0A0D3K6P7</accession>
<feature type="transmembrane region" description="Helical" evidence="1">
    <location>
        <begin position="65"/>
        <end position="86"/>
    </location>
</feature>
<dbReference type="AlphaFoldDB" id="A0A0D3K6P7"/>
<dbReference type="KEGG" id="ehx:EMIHUDRAFT_253547"/>
<sequence length="105" mass="11753">MEEVNKLINYHRRYALALIGPVGVLLTGMALHFYTLIRERPSDGLYWATITLTTIGMAICPESNMAKLFATFYLPLAVIALADAVSDVQMSGMRRKIRGFRALMT</sequence>
<dbReference type="HOGENOM" id="CLU_2241710_0_0_1"/>
<keyword evidence="1" id="KW-1133">Transmembrane helix</keyword>
<feature type="domain" description="Potassium channel" evidence="2">
    <location>
        <begin position="24"/>
        <end position="87"/>
    </location>
</feature>